<protein>
    <recommendedName>
        <fullName evidence="5">Leucine Rich repeats (2 copies)</fullName>
    </recommendedName>
</protein>
<feature type="transmembrane region" description="Helical" evidence="2">
    <location>
        <begin position="193"/>
        <end position="210"/>
    </location>
</feature>
<dbReference type="Gene3D" id="3.80.10.10">
    <property type="entry name" value="Ribonuclease Inhibitor"/>
    <property type="match status" value="2"/>
</dbReference>
<dbReference type="Proteomes" id="UP000324479">
    <property type="component" value="Unassembled WGS sequence"/>
</dbReference>
<evidence type="ECO:0000313" key="4">
    <source>
        <dbReference type="Proteomes" id="UP000324479"/>
    </source>
</evidence>
<evidence type="ECO:0008006" key="5">
    <source>
        <dbReference type="Google" id="ProtNLM"/>
    </source>
</evidence>
<keyword evidence="4" id="KW-1185">Reference proteome</keyword>
<evidence type="ECO:0000256" key="1">
    <source>
        <dbReference type="SAM" id="MobiDB-lite"/>
    </source>
</evidence>
<organism evidence="3 4">
    <name type="scientific">Roseiconus nitratireducens</name>
    <dbReference type="NCBI Taxonomy" id="2605748"/>
    <lineage>
        <taxon>Bacteria</taxon>
        <taxon>Pseudomonadati</taxon>
        <taxon>Planctomycetota</taxon>
        <taxon>Planctomycetia</taxon>
        <taxon>Pirellulales</taxon>
        <taxon>Pirellulaceae</taxon>
        <taxon>Roseiconus</taxon>
    </lineage>
</organism>
<evidence type="ECO:0000313" key="3">
    <source>
        <dbReference type="EMBL" id="KAA5540747.1"/>
    </source>
</evidence>
<dbReference type="SUPFAM" id="SSF52047">
    <property type="entry name" value="RNI-like"/>
    <property type="match status" value="1"/>
</dbReference>
<dbReference type="GO" id="GO:0019005">
    <property type="term" value="C:SCF ubiquitin ligase complex"/>
    <property type="evidence" value="ECO:0007669"/>
    <property type="project" value="TreeGrafter"/>
</dbReference>
<dbReference type="InterPro" id="IPR032675">
    <property type="entry name" value="LRR_dom_sf"/>
</dbReference>
<name>A0A5M6CZT9_9BACT</name>
<feature type="transmembrane region" description="Helical" evidence="2">
    <location>
        <begin position="81"/>
        <end position="98"/>
    </location>
</feature>
<keyword evidence="2" id="KW-0812">Transmembrane</keyword>
<keyword evidence="2" id="KW-0472">Membrane</keyword>
<feature type="compositionally biased region" description="Basic and acidic residues" evidence="1">
    <location>
        <begin position="27"/>
        <end position="50"/>
    </location>
</feature>
<dbReference type="AlphaFoldDB" id="A0A5M6CZT9"/>
<gene>
    <name evidence="3" type="ORF">FYK55_20405</name>
</gene>
<sequence>MRATSRILIDASQASSSPGALVLLDRTEHSQASDAERGDDVSRVENRDSGGTDESNLGRDPTTKSFKKPGRFKLRMPSSRTAVCALLAVFFVVLNWPFQYQPTRGIVSSQEPAYDLPVEIGDHVLAYPLQAGWPQRYLIRHSFDDAPTHTRWSVRALLVDVLIAVGLFAAAFWHLTPKRAGVSDPPAKRNLSLADLLVLVTMIGAGFGYYELQTRRQAEDEAIAEQLRSGGDVVRQTILPVAFKDYLPVALQRQWVRITGVTLDNPTEEQVEMACRLPYLRSLRIGGSGYDPENLRRLPSMRYLQDLRISGCELDSPTVLAISACPLVRQLNLAHTNSNESTVAQLAKMPRLRRLVVFGSTIPDAVWNDCGLKPQLRQLVLSRPETGHSGSVAISGWPELEKLSFRSLDGMANPKAYSIDVSDMPKLTELSVDAFQLIDLKLKSLPQLASLQQEKYHRLSRRAKGEKLPSLLWLRNVVLEDLPISNFAFYLGGFESIRVRDCDQLAQIVVSTHELSEIGKGVPNPGLDPDRQQELLDDLAEVKGNLRVSLAGMRLTDLDWTQFAANTSVSQLDLTDSVVGSSFMRQARTLPLKHLQAGSATMPGSFINDLKGAFPDLEFLRINSGINAVRIEDKAHLKLLEFDQHRKSNLTALRLVNVPELTSPMVVNPMGNYVFVDNAPSLGGLAILSSEAQVKLAGITGMRWFVGGGKSMTGENVREVLRSTGLRNLTIAYPDPEVGAECLAGLADLNSLSALRIPGSRLDDDWVTAWTLPDTLDRIDVRSCGLSSESTTHLIRHGQWRELMLSGNEIDPASLHSLGDRCRLTRLGLGGMSLDLKTIHAMGSMDELFGLDLSGATIAAGGLAALIKLAPNLRELNLRGATVDWSDVGQVFNSNSNLRMNIDPAAAPVQLMSMVLNSDRLLRQPDAMEKWFQPQSRRLMGYLPTGQPVYADEDEGPDQFELPDWSPDYFQVAATSNLLFPMMFSSGPNRLNGVNVSSDQAEDSDE</sequence>
<feature type="region of interest" description="Disordered" evidence="1">
    <location>
        <begin position="27"/>
        <end position="71"/>
    </location>
</feature>
<feature type="transmembrane region" description="Helical" evidence="2">
    <location>
        <begin position="152"/>
        <end position="173"/>
    </location>
</feature>
<comment type="caution">
    <text evidence="3">The sequence shown here is derived from an EMBL/GenBank/DDBJ whole genome shotgun (WGS) entry which is preliminary data.</text>
</comment>
<accession>A0A5M6CZT9</accession>
<keyword evidence="2" id="KW-1133">Transmembrane helix</keyword>
<proteinExistence type="predicted"/>
<reference evidence="3 4" key="1">
    <citation type="submission" date="2019-08" db="EMBL/GenBank/DDBJ databases">
        <authorList>
            <person name="Dhanesh K."/>
            <person name="Kumar G."/>
            <person name="Sasikala C."/>
            <person name="Venkata Ramana C."/>
        </authorList>
    </citation>
    <scope>NUCLEOTIDE SEQUENCE [LARGE SCALE GENOMIC DNA]</scope>
    <source>
        <strain evidence="3 4">JC645</strain>
    </source>
</reference>
<dbReference type="RefSeq" id="WP_150078313.1">
    <property type="nucleotide sequence ID" value="NZ_VWOX01000012.1"/>
</dbReference>
<dbReference type="GO" id="GO:0031146">
    <property type="term" value="P:SCF-dependent proteasomal ubiquitin-dependent protein catabolic process"/>
    <property type="evidence" value="ECO:0007669"/>
    <property type="project" value="TreeGrafter"/>
</dbReference>
<dbReference type="PANTHER" id="PTHR13318">
    <property type="entry name" value="PARTNER OF PAIRED, ISOFORM B-RELATED"/>
    <property type="match status" value="1"/>
</dbReference>
<evidence type="ECO:0000256" key="2">
    <source>
        <dbReference type="SAM" id="Phobius"/>
    </source>
</evidence>
<dbReference type="EMBL" id="VWOX01000012">
    <property type="protein sequence ID" value="KAA5540747.1"/>
    <property type="molecule type" value="Genomic_DNA"/>
</dbReference>